<dbReference type="GO" id="GO:0010468">
    <property type="term" value="P:regulation of gene expression"/>
    <property type="evidence" value="ECO:0007669"/>
    <property type="project" value="TreeGrafter"/>
</dbReference>
<dbReference type="PROSITE" id="PS51184">
    <property type="entry name" value="JMJC"/>
    <property type="match status" value="1"/>
</dbReference>
<dbReference type="STRING" id="6205.A0A0R3WIW4"/>
<feature type="transmembrane region" description="Helical" evidence="14">
    <location>
        <begin position="215"/>
        <end position="242"/>
    </location>
</feature>
<evidence type="ECO:0000256" key="10">
    <source>
        <dbReference type="ARBA" id="ARBA00023242"/>
    </source>
</evidence>
<keyword evidence="12" id="KW-0802">TPR repeat</keyword>
<feature type="transmembrane region" description="Helical" evidence="14">
    <location>
        <begin position="373"/>
        <end position="396"/>
    </location>
</feature>
<dbReference type="SMART" id="SM00028">
    <property type="entry name" value="TPR"/>
    <property type="match status" value="6"/>
</dbReference>
<feature type="compositionally biased region" description="Low complexity" evidence="13">
    <location>
        <begin position="817"/>
        <end position="836"/>
    </location>
</feature>
<feature type="compositionally biased region" description="Low complexity" evidence="13">
    <location>
        <begin position="1787"/>
        <end position="1800"/>
    </location>
</feature>
<evidence type="ECO:0000256" key="6">
    <source>
        <dbReference type="ARBA" id="ARBA00022853"/>
    </source>
</evidence>
<keyword evidence="3" id="KW-0597">Phosphoprotein</keyword>
<keyword evidence="14" id="KW-0472">Membrane</keyword>
<keyword evidence="9" id="KW-0408">Iron</keyword>
<dbReference type="GO" id="GO:0044666">
    <property type="term" value="C:MLL3/4 complex"/>
    <property type="evidence" value="ECO:0007669"/>
    <property type="project" value="TreeGrafter"/>
</dbReference>
<dbReference type="SUPFAM" id="SSF51197">
    <property type="entry name" value="Clavaminate synthase-like"/>
    <property type="match status" value="1"/>
</dbReference>
<evidence type="ECO:0000256" key="1">
    <source>
        <dbReference type="ARBA" id="ARBA00001954"/>
    </source>
</evidence>
<evidence type="ECO:0000256" key="9">
    <source>
        <dbReference type="ARBA" id="ARBA00023004"/>
    </source>
</evidence>
<dbReference type="GO" id="GO:0046872">
    <property type="term" value="F:metal ion binding"/>
    <property type="evidence" value="ECO:0007669"/>
    <property type="project" value="UniProtKB-KW"/>
</dbReference>
<dbReference type="Pfam" id="PF21322">
    <property type="entry name" value="KDM6_C-hel"/>
    <property type="match status" value="1"/>
</dbReference>
<evidence type="ECO:0000256" key="3">
    <source>
        <dbReference type="ARBA" id="ARBA00022553"/>
    </source>
</evidence>
<name>A0A0R3WIW4_HYDTA</name>
<comment type="subcellular location">
    <subcellularLocation>
        <location evidence="2">Nucleus</location>
    </subcellularLocation>
</comment>
<dbReference type="InterPro" id="IPR051630">
    <property type="entry name" value="Corepressor-Demethylase"/>
</dbReference>
<feature type="region of interest" description="Disordered" evidence="13">
    <location>
        <begin position="1529"/>
        <end position="1548"/>
    </location>
</feature>
<dbReference type="Gene3D" id="1.25.40.10">
    <property type="entry name" value="Tetratricopeptide repeat domain"/>
    <property type="match status" value="2"/>
</dbReference>
<feature type="transmembrane region" description="Helical" evidence="14">
    <location>
        <begin position="486"/>
        <end position="508"/>
    </location>
</feature>
<feature type="region of interest" description="Disordered" evidence="13">
    <location>
        <begin position="1773"/>
        <end position="1858"/>
    </location>
</feature>
<reference evidence="18" key="1">
    <citation type="submission" date="2016-04" db="UniProtKB">
        <authorList>
            <consortium name="WormBaseParasite"/>
        </authorList>
    </citation>
    <scope>IDENTIFICATION</scope>
</reference>
<feature type="compositionally biased region" description="Polar residues" evidence="13">
    <location>
        <begin position="690"/>
        <end position="716"/>
    </location>
</feature>
<proteinExistence type="inferred from homology"/>
<evidence type="ECO:0000256" key="5">
    <source>
        <dbReference type="ARBA" id="ARBA00022833"/>
    </source>
</evidence>
<keyword evidence="14" id="KW-0812">Transmembrane</keyword>
<evidence type="ECO:0000256" key="14">
    <source>
        <dbReference type="SAM" id="Phobius"/>
    </source>
</evidence>
<reference evidence="16 17" key="2">
    <citation type="submission" date="2018-11" db="EMBL/GenBank/DDBJ databases">
        <authorList>
            <consortium name="Pathogen Informatics"/>
        </authorList>
    </citation>
    <scope>NUCLEOTIDE SEQUENCE [LARGE SCALE GENOMIC DNA]</scope>
</reference>
<gene>
    <name evidence="16" type="ORF">TTAC_LOCUS571</name>
</gene>
<dbReference type="InterPro" id="IPR011990">
    <property type="entry name" value="TPR-like_helical_dom_sf"/>
</dbReference>
<evidence type="ECO:0000256" key="8">
    <source>
        <dbReference type="ARBA" id="ARBA00023002"/>
    </source>
</evidence>
<dbReference type="InterPro" id="IPR048560">
    <property type="entry name" value="KDM6A_B-like_GATAL"/>
</dbReference>
<dbReference type="InterPro" id="IPR046941">
    <property type="entry name" value="KDM6_GATAL_sf"/>
</dbReference>
<keyword evidence="6" id="KW-0156">Chromatin regulator</keyword>
<keyword evidence="4" id="KW-0479">Metal-binding</keyword>
<feature type="region of interest" description="Disordered" evidence="13">
    <location>
        <begin position="690"/>
        <end position="721"/>
    </location>
</feature>
<dbReference type="WBParaSite" id="TTAC_0000057001-mRNA-1">
    <property type="protein sequence ID" value="TTAC_0000057001-mRNA-1"/>
    <property type="gene ID" value="TTAC_0000057001"/>
</dbReference>
<feature type="transmembrane region" description="Helical" evidence="14">
    <location>
        <begin position="262"/>
        <end position="280"/>
    </location>
</feature>
<dbReference type="InterPro" id="IPR019734">
    <property type="entry name" value="TPR_rpt"/>
</dbReference>
<feature type="region of interest" description="Disordered" evidence="13">
    <location>
        <begin position="2049"/>
        <end position="2070"/>
    </location>
</feature>
<comment type="cofactor">
    <cofactor evidence="1">
        <name>Fe(2+)</name>
        <dbReference type="ChEBI" id="CHEBI:29033"/>
    </cofactor>
</comment>
<feature type="region of interest" description="Disordered" evidence="13">
    <location>
        <begin position="1560"/>
        <end position="1589"/>
    </location>
</feature>
<feature type="transmembrane region" description="Helical" evidence="14">
    <location>
        <begin position="18"/>
        <end position="39"/>
    </location>
</feature>
<feature type="region of interest" description="Disordered" evidence="13">
    <location>
        <begin position="792"/>
        <end position="851"/>
    </location>
</feature>
<feature type="repeat" description="TPR" evidence="12">
    <location>
        <begin position="1383"/>
        <end position="1416"/>
    </location>
</feature>
<dbReference type="SMART" id="SM00558">
    <property type="entry name" value="JmjC"/>
    <property type="match status" value="1"/>
</dbReference>
<dbReference type="Pfam" id="PF13181">
    <property type="entry name" value="TPR_8"/>
    <property type="match status" value="1"/>
</dbReference>
<dbReference type="Gene3D" id="2.60.120.650">
    <property type="entry name" value="Cupin"/>
    <property type="match status" value="1"/>
</dbReference>
<dbReference type="PROSITE" id="PS50005">
    <property type="entry name" value="TPR"/>
    <property type="match status" value="1"/>
</dbReference>
<keyword evidence="10" id="KW-0539">Nucleus</keyword>
<feature type="compositionally biased region" description="Basic and acidic residues" evidence="13">
    <location>
        <begin position="1826"/>
        <end position="1839"/>
    </location>
</feature>
<protein>
    <submittedName>
        <fullName evidence="18">JmjC domain-containing protein</fullName>
    </submittedName>
</protein>
<feature type="transmembrane region" description="Helical" evidence="14">
    <location>
        <begin position="1152"/>
        <end position="1173"/>
    </location>
</feature>
<dbReference type="Pfam" id="PF02373">
    <property type="entry name" value="JmjC"/>
    <property type="match status" value="1"/>
</dbReference>
<feature type="domain" description="JmjC" evidence="15">
    <location>
        <begin position="2123"/>
        <end position="2293"/>
    </location>
</feature>
<dbReference type="GO" id="GO:0071558">
    <property type="term" value="F:histone H3K27me2/H3K27me3 demethylase activity"/>
    <property type="evidence" value="ECO:0007669"/>
    <property type="project" value="TreeGrafter"/>
</dbReference>
<keyword evidence="5" id="KW-0862">Zinc</keyword>
<evidence type="ECO:0000256" key="7">
    <source>
        <dbReference type="ARBA" id="ARBA00022964"/>
    </source>
</evidence>
<dbReference type="InterPro" id="IPR003347">
    <property type="entry name" value="JmjC_dom"/>
</dbReference>
<dbReference type="OrthoDB" id="418911at2759"/>
<feature type="transmembrane region" description="Helical" evidence="14">
    <location>
        <begin position="59"/>
        <end position="78"/>
    </location>
</feature>
<evidence type="ECO:0000256" key="12">
    <source>
        <dbReference type="PROSITE-ProRule" id="PRU00339"/>
    </source>
</evidence>
<keyword evidence="8" id="KW-0560">Oxidoreductase</keyword>
<dbReference type="Proteomes" id="UP000274429">
    <property type="component" value="Unassembled WGS sequence"/>
</dbReference>
<evidence type="ECO:0000313" key="18">
    <source>
        <dbReference type="WBParaSite" id="TTAC_0000057001-mRNA-1"/>
    </source>
</evidence>
<feature type="compositionally biased region" description="Polar residues" evidence="13">
    <location>
        <begin position="2096"/>
        <end position="2105"/>
    </location>
</feature>
<dbReference type="Pfam" id="PF21326">
    <property type="entry name" value="KDM6_GATAL"/>
    <property type="match status" value="1"/>
</dbReference>
<feature type="transmembrane region" description="Helical" evidence="14">
    <location>
        <begin position="292"/>
        <end position="310"/>
    </location>
</feature>
<evidence type="ECO:0000256" key="4">
    <source>
        <dbReference type="ARBA" id="ARBA00022723"/>
    </source>
</evidence>
<comment type="similarity">
    <text evidence="11">Belongs to the UTX family.</text>
</comment>
<evidence type="ECO:0000256" key="13">
    <source>
        <dbReference type="SAM" id="MobiDB-lite"/>
    </source>
</evidence>
<dbReference type="PANTHER" id="PTHR14017:SF1">
    <property type="entry name" value="LD02225P"/>
    <property type="match status" value="1"/>
</dbReference>
<feature type="region of interest" description="Disordered" evidence="13">
    <location>
        <begin position="1696"/>
        <end position="1717"/>
    </location>
</feature>
<evidence type="ECO:0000313" key="17">
    <source>
        <dbReference type="Proteomes" id="UP000274429"/>
    </source>
</evidence>
<keyword evidence="17" id="KW-1185">Reference proteome</keyword>
<evidence type="ECO:0000256" key="2">
    <source>
        <dbReference type="ARBA" id="ARBA00004123"/>
    </source>
</evidence>
<dbReference type="SUPFAM" id="SSF48452">
    <property type="entry name" value="TPR-like"/>
    <property type="match status" value="1"/>
</dbReference>
<keyword evidence="7" id="KW-0223">Dioxygenase</keyword>
<dbReference type="EMBL" id="UYWX01000057">
    <property type="protein sequence ID" value="VDM16666.1"/>
    <property type="molecule type" value="Genomic_DNA"/>
</dbReference>
<dbReference type="GO" id="GO:0000978">
    <property type="term" value="F:RNA polymerase II cis-regulatory region sequence-specific DNA binding"/>
    <property type="evidence" value="ECO:0007669"/>
    <property type="project" value="TreeGrafter"/>
</dbReference>
<sequence>MAALISRAINCDNLWRPWYIIFVTCLQIFMLYSGIARYITFKEHFLDPKYGGNWNSAGMNFYLAMLIVATFFVCLFLYSSLIRGSNLAGEGVALGQELVLYHPGPFHWPQQTQSQQEGSNAGLYATANGVLERGNLSAGLGAVGEEEGVPPFDTWSARSAAHVPPSDFATYPGLPTMFRSIVSTGGTNVTGEKERWLSLYALWRRFQRRFIPPSSLMHIISAHAFLLPLPVLEAQLIFHHVISYENVWKSNLNSILRSSSSNAMSVEFFNLLFAFAALALRYPSVFWRTNHAFAFTFSLLLVVLGVHGLLEMNSAEIIVKLCWNDKKFASSQAGLCQTAVVGASANGDKVDYLEPAVFELPAEDPEGLQNATVLFLSAFGTITTLLLTSCVFDYGVDQFVDRLNALRRSAIFGPTSQDVVPSDTASIQVGGVGGVCGLKSEGQRRRQRGVVWRRLVAVVGALCVLAIKMPILIACGHAFGTGGSPLLLANIVATVFFFCVWFIIWFAFCLKPEWKFKVNYTAPSHLPIPHPLTPQYLSHSAATLTRLGGNGGGPGGPTGTLLATVTGAAPQRLPQDGMRCASGVAGTGGVAPSGGSGGLRLTSGSPLYACLHDGGPVAGMYRLAGIVSPPPPGGQVPIGQSNRAAANALQNTDCYSVDTEGSSRQSGTNNYVCLQSSLNTTNALGMNASSQTQPFGNDVQTNTTPFDQQIPRSSSQEPDDPLSALRYALRPSEILCPGSLRFINGTPFAAQGSGEADAGHLLVEGAQETHTFLPQSSASTTAATATVVSAVSSTKLDESKQTQPRVTFKDLTKTMKNSPSTSEASSSSNPNSSSDSGIDNHVLPAPTTTTTTVSGSLFATLPCVSRTSLTLSFNGGTKIRAAEPTYCNQEQMSSSSTSTAGVFECPSMPPLNLPQNEAGEVSFASLSRRFNLRATSFEPPSPSPVPVEASTLARISAYIDCVGRWDCFWVLASSMASSPCLSLSFTEEEAAKLAELDRQALTHLIASPDSECTGLRVAIVRRGFPLYLCYSLEFGFFRIDINDNRKLLERAVFYLDGIIARKVYELEEARAKDEQEELRVIDEVQNSVQSPTKIRINVYLKYSKMQDESIPPAIYLLLGHYQLLLNLYDDAFSAYSKYESLVDEKGRRNLSFLYGLALCCFHFGAFNRALLLFQQIIYLQPSFPRRKEIHIRLGYIYKLRKDLDKSHRHFRQALHDDCPSTWGPIEIQFQIGHLLEVCGRIKQAKATYEQILESVQPDTATHIQHLCLRQLAWLYQTGGGGQIGGKGEPGAVSLAHKELAIQLLQKAVDLDSSNGKTWYLLGRCQAAVNRVQDAFRAYRSSIDKTEASADTWCSIGVLYQEQNQPMDALQAYFCAVQLDKCHVTAWVNLGTLYESMHQFKEALKCYTNAANADKRDVIKPPVKARIATLQQLLPRLADKVMVGCGSVGADMSLVNAAGGAISSSALSTTPLAKLPTVDAAWDLPIPAELTQRQVQLMLQEANRSQCSAFSNSGSHWAALLSSNAIKLEEEEEEGGKTIKDGKGDSRSKHNKTWIYPLCSVGTQKQNDEPPRPFKRLKVEEDDGEGEGCRKRDFKDLSLLSDPPPSVDEISTLYSLLCQGNGQSARQRHQFQRIYTKAFNYLLYKKSHPEAAAALVEDPFTCVNRRILKRQMSNTSASEGHEGSRATAAVSNIKASTTTPPACETVPSDDVEKTGQRQQQQVDATVAELLSVAANDDALGADQLPDDFALLTDDLFAQLNTTADDLVDINIFQNPPSSTNGGGDSECAGSAPGASTAASATEHGGPSAAADMKSTEGEAQQCPSAPSKRENTTSLAHKDGGAAAPSNTAEVPPKSSTPPKFVRNLGAFLTKPVLQLKKPTADLNTSMTAKQIIDAVSGFGRLGGPWWNSLLPEGGPLPSPPEKPLPPCPADKLLPPTPCVYLEKRKDAVSPELTRFCLSQPVVVVRGLAAVLRMDLGFFSTKSLVEANPNQRIEIRTQSVNGVDKTKSATLSSTPLGEQSPWYLESPRTQATISRYAVYQIASFKEAMREEKQGLGHQPHSDSTSIDRDPGAFAKGTSYCCDPMQRASKVSPGGKSASGSVASTPPRNKLIRSGIISDLSDEEKWLPQLHELNKLPTAFRVTSAINMLSHIGYPLIGVNTVQLYMKASFWSLSIPGSRTLGHQECNNTCAVNINVGPGECEWFAVPEQYWGVLHQLTERQGLDFLTGTWWPDVEELRQEGVPLYRFVQKPGDLVWLNSGTVYWVHTLGWCNNIAWNIAPLTAQQYQLAIERFEYNRLRNVKSPVPMIHLSWQLAKNIRVGDVQLYELIRHTLLRTMVDSQLILDFLDQLEIQVKRHGKKPDDIAHSCQDCEIEVFNLLFVTTQEKKTEVRCFACARRCDPSLRSFSVLSEYYMQELAAIYDNFQFQMVSSLCFAIFESKFCHSLSMH</sequence>
<dbReference type="GO" id="GO:0031490">
    <property type="term" value="F:chromatin DNA binding"/>
    <property type="evidence" value="ECO:0007669"/>
    <property type="project" value="TreeGrafter"/>
</dbReference>
<dbReference type="PANTHER" id="PTHR14017">
    <property type="entry name" value="LYSINE-SPECIFIC DEMETHYLASE"/>
    <property type="match status" value="1"/>
</dbReference>
<keyword evidence="14" id="KW-1133">Transmembrane helix</keyword>
<dbReference type="Gene3D" id="2.10.110.20">
    <property type="match status" value="1"/>
</dbReference>
<evidence type="ECO:0000256" key="11">
    <source>
        <dbReference type="ARBA" id="ARBA00034483"/>
    </source>
</evidence>
<feature type="compositionally biased region" description="Basic and acidic residues" evidence="13">
    <location>
        <begin position="1534"/>
        <end position="1547"/>
    </location>
</feature>
<organism evidence="18">
    <name type="scientific">Hydatigena taeniaeformis</name>
    <name type="common">Feline tapeworm</name>
    <name type="synonym">Taenia taeniaeformis</name>
    <dbReference type="NCBI Taxonomy" id="6205"/>
    <lineage>
        <taxon>Eukaryota</taxon>
        <taxon>Metazoa</taxon>
        <taxon>Spiralia</taxon>
        <taxon>Lophotrochozoa</taxon>
        <taxon>Platyhelminthes</taxon>
        <taxon>Cestoda</taxon>
        <taxon>Eucestoda</taxon>
        <taxon>Cyclophyllidea</taxon>
        <taxon>Taeniidae</taxon>
        <taxon>Hydatigera</taxon>
    </lineage>
</organism>
<feature type="region of interest" description="Disordered" evidence="13">
    <location>
        <begin position="2086"/>
        <end position="2105"/>
    </location>
</feature>
<dbReference type="Gene3D" id="1.20.58.1370">
    <property type="match status" value="1"/>
</dbReference>
<evidence type="ECO:0000259" key="15">
    <source>
        <dbReference type="PROSITE" id="PS51184"/>
    </source>
</evidence>
<dbReference type="InterPro" id="IPR048562">
    <property type="entry name" value="KDM6A_B-like_C-hel"/>
</dbReference>
<accession>A0A0R3WIW4</accession>
<feature type="transmembrane region" description="Helical" evidence="14">
    <location>
        <begin position="455"/>
        <end position="480"/>
    </location>
</feature>
<evidence type="ECO:0000313" key="16">
    <source>
        <dbReference type="EMBL" id="VDM16666.1"/>
    </source>
</evidence>